<reference evidence="2" key="1">
    <citation type="journal article" date="2023" name="G3 (Bethesda)">
        <title>Whole genome assembly and annotation of the endangered Caribbean coral Acropora cervicornis.</title>
        <authorList>
            <person name="Selwyn J.D."/>
            <person name="Vollmer S.V."/>
        </authorList>
    </citation>
    <scope>NUCLEOTIDE SEQUENCE</scope>
    <source>
        <strain evidence="2">K2</strain>
    </source>
</reference>
<evidence type="ECO:0000256" key="1">
    <source>
        <dbReference type="SAM" id="MobiDB-lite"/>
    </source>
</evidence>
<proteinExistence type="predicted"/>
<dbReference type="SUPFAM" id="SSF49785">
    <property type="entry name" value="Galactose-binding domain-like"/>
    <property type="match status" value="1"/>
</dbReference>
<gene>
    <name evidence="2" type="ORF">P5673_014753</name>
</gene>
<keyword evidence="3" id="KW-1185">Reference proteome</keyword>
<feature type="compositionally biased region" description="Basic and acidic residues" evidence="1">
    <location>
        <begin position="17"/>
        <end position="59"/>
    </location>
</feature>
<comment type="caution">
    <text evidence="2">The sequence shown here is derived from an EMBL/GenBank/DDBJ whole genome shotgun (WGS) entry which is preliminary data.</text>
</comment>
<evidence type="ECO:0000313" key="2">
    <source>
        <dbReference type="EMBL" id="KAK2562015.1"/>
    </source>
</evidence>
<evidence type="ECO:0000313" key="3">
    <source>
        <dbReference type="Proteomes" id="UP001249851"/>
    </source>
</evidence>
<feature type="compositionally biased region" description="Basic and acidic residues" evidence="1">
    <location>
        <begin position="212"/>
        <end position="232"/>
    </location>
</feature>
<feature type="non-terminal residue" evidence="2">
    <location>
        <position position="1"/>
    </location>
</feature>
<dbReference type="Proteomes" id="UP001249851">
    <property type="component" value="Unassembled WGS sequence"/>
</dbReference>
<organism evidence="2 3">
    <name type="scientific">Acropora cervicornis</name>
    <name type="common">Staghorn coral</name>
    <dbReference type="NCBI Taxonomy" id="6130"/>
    <lineage>
        <taxon>Eukaryota</taxon>
        <taxon>Metazoa</taxon>
        <taxon>Cnidaria</taxon>
        <taxon>Anthozoa</taxon>
        <taxon>Hexacorallia</taxon>
        <taxon>Scleractinia</taxon>
        <taxon>Astrocoeniina</taxon>
        <taxon>Acroporidae</taxon>
        <taxon>Acropora</taxon>
    </lineage>
</organism>
<dbReference type="EMBL" id="JARQWQ010000030">
    <property type="protein sequence ID" value="KAK2562015.1"/>
    <property type="molecule type" value="Genomic_DNA"/>
</dbReference>
<dbReference type="PANTHER" id="PTHR47457:SF1">
    <property type="entry name" value="BTB DOMAIN-CONTAINING PROTEIN-RELATED"/>
    <property type="match status" value="1"/>
</dbReference>
<dbReference type="Gene3D" id="2.60.120.260">
    <property type="entry name" value="Galactose-binding domain-like"/>
    <property type="match status" value="1"/>
</dbReference>
<dbReference type="PANTHER" id="PTHR47457">
    <property type="entry name" value="OS05G0345500 PROTEIN"/>
    <property type="match status" value="1"/>
</dbReference>
<sequence length="554" mass="65120">QDETRQKENFKEDDECLLQKRDYPDEENKQEKQSKNLEAAKEEQEKIKQLQRENKQLKEKVTEKTFGFEKILAREQQMKKKLKDSLEKCQAQTKDKDVLLKKMRLENKRLNEQSNAEKSKCDALSEEVRRLKEITGHERDSAARENQTWKKEIQKWKTKSKECELEKQVLQESLASATEIQETLELLSSDLETANKEQQEQIRHFQRVNAEQQDKVTNENERDSAARESQTWEKEIQKWKTKSEEYERENQVLQERLERAMEQLSTERASVLKENRTLKQKIEVLRKEMTTAKAETSLQAQVVELENKLKKCQMQMSEQKERFRKETNTETDRLEKEVSRLKSRLMETIRPGRVHYYEKDFDTNGVVCAIAKHYGGPNSIQTRIIATRSSNQVGEASDILENRVDREIVSGTKAEEKSWWCVDLTENYALYLTHYTLRHGHNTSFSYLLNWQLQGSHDGQSWETLRTHDNDRGLRGKDSCCTCTWAIGGKKPSEIVGDRWKKAFRYFRIFQTGKNSSDYHRRIFACVAFIAHTTLRVLSCVALSISQQANVTDL</sequence>
<feature type="region of interest" description="Disordered" evidence="1">
    <location>
        <begin position="206"/>
        <end position="232"/>
    </location>
</feature>
<feature type="region of interest" description="Disordered" evidence="1">
    <location>
        <begin position="1"/>
        <end position="59"/>
    </location>
</feature>
<name>A0AAD9QJG0_ACRCE</name>
<dbReference type="AlphaFoldDB" id="A0AAD9QJG0"/>
<protein>
    <submittedName>
        <fullName evidence="2">E3 ubiquitin-protein ligase hecd-1</fullName>
    </submittedName>
</protein>
<reference evidence="2" key="2">
    <citation type="journal article" date="2023" name="Science">
        <title>Genomic signatures of disease resistance in endangered staghorn corals.</title>
        <authorList>
            <person name="Vollmer S.V."/>
            <person name="Selwyn J.D."/>
            <person name="Despard B.A."/>
            <person name="Roesel C.L."/>
        </authorList>
    </citation>
    <scope>NUCLEOTIDE SEQUENCE</scope>
    <source>
        <strain evidence="2">K2</strain>
    </source>
</reference>
<dbReference type="InterPro" id="IPR008979">
    <property type="entry name" value="Galactose-bd-like_sf"/>
</dbReference>
<feature type="compositionally biased region" description="Basic and acidic residues" evidence="1">
    <location>
        <begin position="1"/>
        <end position="10"/>
    </location>
</feature>
<accession>A0AAD9QJG0</accession>